<keyword evidence="1" id="KW-0472">Membrane</keyword>
<reference evidence="3" key="1">
    <citation type="journal article" date="2019" name="Int. J. Syst. Evol. Microbiol.">
        <title>The Global Catalogue of Microorganisms (GCM) 10K type strain sequencing project: providing services to taxonomists for standard genome sequencing and annotation.</title>
        <authorList>
            <consortium name="The Broad Institute Genomics Platform"/>
            <consortium name="The Broad Institute Genome Sequencing Center for Infectious Disease"/>
            <person name="Wu L."/>
            <person name="Ma J."/>
        </authorList>
    </citation>
    <scope>NUCLEOTIDE SEQUENCE [LARGE SCALE GENOMIC DNA]</scope>
    <source>
        <strain evidence="3">CGMCC 1.12295</strain>
    </source>
</reference>
<dbReference type="Proteomes" id="UP001597301">
    <property type="component" value="Unassembled WGS sequence"/>
</dbReference>
<feature type="transmembrane region" description="Helical" evidence="1">
    <location>
        <begin position="203"/>
        <end position="222"/>
    </location>
</feature>
<feature type="transmembrane region" description="Helical" evidence="1">
    <location>
        <begin position="164"/>
        <end position="183"/>
    </location>
</feature>
<comment type="caution">
    <text evidence="2">The sequence shown here is derived from an EMBL/GenBank/DDBJ whole genome shotgun (WGS) entry which is preliminary data.</text>
</comment>
<evidence type="ECO:0008006" key="4">
    <source>
        <dbReference type="Google" id="ProtNLM"/>
    </source>
</evidence>
<feature type="transmembrane region" description="Helical" evidence="1">
    <location>
        <begin position="45"/>
        <end position="70"/>
    </location>
</feature>
<evidence type="ECO:0000256" key="1">
    <source>
        <dbReference type="SAM" id="Phobius"/>
    </source>
</evidence>
<dbReference type="RefSeq" id="WP_380773569.1">
    <property type="nucleotide sequence ID" value="NZ_JBHUEO010000020.1"/>
</dbReference>
<feature type="transmembrane region" description="Helical" evidence="1">
    <location>
        <begin position="16"/>
        <end position="39"/>
    </location>
</feature>
<accession>A0ABW4KG05</accession>
<feature type="transmembrane region" description="Helical" evidence="1">
    <location>
        <begin position="82"/>
        <end position="107"/>
    </location>
</feature>
<organism evidence="2 3">
    <name type="scientific">Siminovitchia sediminis</name>
    <dbReference type="NCBI Taxonomy" id="1274353"/>
    <lineage>
        <taxon>Bacteria</taxon>
        <taxon>Bacillati</taxon>
        <taxon>Bacillota</taxon>
        <taxon>Bacilli</taxon>
        <taxon>Bacillales</taxon>
        <taxon>Bacillaceae</taxon>
        <taxon>Siminovitchia</taxon>
    </lineage>
</organism>
<sequence>MNIQHVIHIHKQDRWGWFYVPALILFLAFLVSILISLIITSNDEIYSGSISSIFVYIFVMGILVIAQTYPFAIGMSVTRKDYFFGTLLMAVTVNIIIGALLSLFAYLESYTNGWGINLHFFHFPYVNDGHFFEQLFMYVILLTFLFFSGFLMSSYFYRFGGKGVLILAVVVLLAGSITSFLLTHLQMWQDLFLWFSSKPAVVLSYWLLPFILLSLILSFWMLRKTPV</sequence>
<dbReference type="EMBL" id="JBHUEO010000020">
    <property type="protein sequence ID" value="MFD1706860.1"/>
    <property type="molecule type" value="Genomic_DNA"/>
</dbReference>
<gene>
    <name evidence="2" type="ORF">ACFSCZ_08960</name>
</gene>
<protein>
    <recommendedName>
        <fullName evidence="4">ABC transporter permease</fullName>
    </recommendedName>
</protein>
<proteinExistence type="predicted"/>
<feature type="transmembrane region" description="Helical" evidence="1">
    <location>
        <begin position="135"/>
        <end position="157"/>
    </location>
</feature>
<keyword evidence="1" id="KW-0812">Transmembrane</keyword>
<evidence type="ECO:0000313" key="3">
    <source>
        <dbReference type="Proteomes" id="UP001597301"/>
    </source>
</evidence>
<keyword evidence="3" id="KW-1185">Reference proteome</keyword>
<evidence type="ECO:0000313" key="2">
    <source>
        <dbReference type="EMBL" id="MFD1706860.1"/>
    </source>
</evidence>
<keyword evidence="1" id="KW-1133">Transmembrane helix</keyword>
<name>A0ABW4KG05_9BACI</name>